<gene>
    <name evidence="2" type="primary">Contig14094.g15025</name>
    <name evidence="2" type="ORF">STYLEM_4987</name>
</gene>
<feature type="signal peptide" evidence="1">
    <location>
        <begin position="1"/>
        <end position="23"/>
    </location>
</feature>
<proteinExistence type="predicted"/>
<accession>A0A078A166</accession>
<evidence type="ECO:0000313" key="3">
    <source>
        <dbReference type="Proteomes" id="UP000039865"/>
    </source>
</evidence>
<evidence type="ECO:0000256" key="1">
    <source>
        <dbReference type="SAM" id="SignalP"/>
    </source>
</evidence>
<dbReference type="AlphaFoldDB" id="A0A078A166"/>
<dbReference type="Proteomes" id="UP000039865">
    <property type="component" value="Unassembled WGS sequence"/>
</dbReference>
<organism evidence="2 3">
    <name type="scientific">Stylonychia lemnae</name>
    <name type="common">Ciliate</name>
    <dbReference type="NCBI Taxonomy" id="5949"/>
    <lineage>
        <taxon>Eukaryota</taxon>
        <taxon>Sar</taxon>
        <taxon>Alveolata</taxon>
        <taxon>Ciliophora</taxon>
        <taxon>Intramacronucleata</taxon>
        <taxon>Spirotrichea</taxon>
        <taxon>Stichotrichia</taxon>
        <taxon>Sporadotrichida</taxon>
        <taxon>Oxytrichidae</taxon>
        <taxon>Stylonychinae</taxon>
        <taxon>Stylonychia</taxon>
    </lineage>
</organism>
<protein>
    <submittedName>
        <fullName evidence="2">Uncharacterized protein</fullName>
    </submittedName>
</protein>
<keyword evidence="1" id="KW-0732">Signal</keyword>
<reference evidence="2 3" key="1">
    <citation type="submission" date="2014-06" db="EMBL/GenBank/DDBJ databases">
        <authorList>
            <person name="Swart Estienne"/>
        </authorList>
    </citation>
    <scope>NUCLEOTIDE SEQUENCE [LARGE SCALE GENOMIC DNA]</scope>
    <source>
        <strain evidence="2 3">130c</strain>
    </source>
</reference>
<dbReference type="InParanoid" id="A0A078A166"/>
<evidence type="ECO:0000313" key="2">
    <source>
        <dbReference type="EMBL" id="CDW75991.1"/>
    </source>
</evidence>
<dbReference type="EMBL" id="CCKQ01004838">
    <property type="protein sequence ID" value="CDW75991.1"/>
    <property type="molecule type" value="Genomic_DNA"/>
</dbReference>
<sequence length="395" mass="46470">MKYQRIFLLPFIILICRISQVQATKEEVAKGFDYFNQFLLGFRGTQFVPNIQDCSNYLEQTLYNFNTSMNFIGDPNYLWFDYTLNITRYISGSLADTYYLCAISLVQAGETSNARIKEFGSATDWTTAFIQNMLGNVIGFQKIYDKINLAIKDNNNREVYYQFGRIMNLLLDFHPIPDASFNQNDDKNNFMQDQLSKIFKSQTSQDWNFDEDVTDYKREDFKKLKIPMVQALNSFEMIYYSIYGFINSTIGFNDLNSTKCMDQLGIYYTNMTQTFIRELFGGKYALYVQDSTGFFRSVNPTVESCLWTTDIMIDSFEDYALTFLNPIRVLENIGYHLGLIYDRYFEIYTIFNDDYEPQAFQFVYLGNQMGKIFFNAFYPFIYPDVQIVYPEDPEN</sequence>
<feature type="chain" id="PRO_5001729193" evidence="1">
    <location>
        <begin position="24"/>
        <end position="395"/>
    </location>
</feature>
<keyword evidence="3" id="KW-1185">Reference proteome</keyword>
<name>A0A078A166_STYLE</name>